<dbReference type="PANTHER" id="PTHR24260">
    <property type="match status" value="1"/>
</dbReference>
<evidence type="ECO:0000256" key="8">
    <source>
        <dbReference type="ARBA" id="ARBA00023157"/>
    </source>
</evidence>
<dbReference type="InterPro" id="IPR031986">
    <property type="entry name" value="GD_N"/>
</dbReference>
<dbReference type="InParanoid" id="A0A2J7QH21"/>
<dbReference type="EMBL" id="NEVH01014358">
    <property type="protein sequence ID" value="PNF27885.1"/>
    <property type="molecule type" value="Genomic_DNA"/>
</dbReference>
<dbReference type="InterPro" id="IPR018114">
    <property type="entry name" value="TRYPSIN_HIS"/>
</dbReference>
<name>A0A2J7QH21_9NEOP</name>
<feature type="domain" description="Peptidase S1" evidence="11">
    <location>
        <begin position="215"/>
        <end position="472"/>
    </location>
</feature>
<keyword evidence="5" id="KW-0378">Hydrolase</keyword>
<dbReference type="Pfam" id="PF00089">
    <property type="entry name" value="Trypsin"/>
    <property type="match status" value="1"/>
</dbReference>
<feature type="compositionally biased region" description="Polar residues" evidence="9">
    <location>
        <begin position="163"/>
        <end position="179"/>
    </location>
</feature>
<evidence type="ECO:0000256" key="7">
    <source>
        <dbReference type="ARBA" id="ARBA00023145"/>
    </source>
</evidence>
<feature type="chain" id="PRO_5014466204" description="Peptidase S1 domain-containing protein" evidence="10">
    <location>
        <begin position="28"/>
        <end position="472"/>
    </location>
</feature>
<protein>
    <recommendedName>
        <fullName evidence="11">Peptidase S1 domain-containing protein</fullName>
    </recommendedName>
</protein>
<organism evidence="12 13">
    <name type="scientific">Cryptotermes secundus</name>
    <dbReference type="NCBI Taxonomy" id="105785"/>
    <lineage>
        <taxon>Eukaryota</taxon>
        <taxon>Metazoa</taxon>
        <taxon>Ecdysozoa</taxon>
        <taxon>Arthropoda</taxon>
        <taxon>Hexapoda</taxon>
        <taxon>Insecta</taxon>
        <taxon>Pterygota</taxon>
        <taxon>Neoptera</taxon>
        <taxon>Polyneoptera</taxon>
        <taxon>Dictyoptera</taxon>
        <taxon>Blattodea</taxon>
        <taxon>Blattoidea</taxon>
        <taxon>Termitoidae</taxon>
        <taxon>Kalotermitidae</taxon>
        <taxon>Cryptotermitinae</taxon>
        <taxon>Cryptotermes</taxon>
    </lineage>
</organism>
<dbReference type="OrthoDB" id="6147874at2759"/>
<dbReference type="InterPro" id="IPR009003">
    <property type="entry name" value="Peptidase_S1_PA"/>
</dbReference>
<evidence type="ECO:0000256" key="1">
    <source>
        <dbReference type="ARBA" id="ARBA00004613"/>
    </source>
</evidence>
<keyword evidence="3" id="KW-0645">Protease</keyword>
<dbReference type="GO" id="GO:0006508">
    <property type="term" value="P:proteolysis"/>
    <property type="evidence" value="ECO:0007669"/>
    <property type="project" value="UniProtKB-KW"/>
</dbReference>
<evidence type="ECO:0000256" key="9">
    <source>
        <dbReference type="SAM" id="MobiDB-lite"/>
    </source>
</evidence>
<evidence type="ECO:0000256" key="6">
    <source>
        <dbReference type="ARBA" id="ARBA00022825"/>
    </source>
</evidence>
<evidence type="ECO:0000256" key="3">
    <source>
        <dbReference type="ARBA" id="ARBA00022670"/>
    </source>
</evidence>
<dbReference type="STRING" id="105785.A0A2J7QH21"/>
<dbReference type="SMART" id="SM00020">
    <property type="entry name" value="Tryp_SPc"/>
    <property type="match status" value="1"/>
</dbReference>
<feature type="signal peptide" evidence="10">
    <location>
        <begin position="1"/>
        <end position="27"/>
    </location>
</feature>
<keyword evidence="2" id="KW-0964">Secreted</keyword>
<dbReference type="FunFam" id="2.40.10.10:FF:000146">
    <property type="entry name" value="Serine protease 53"/>
    <property type="match status" value="1"/>
</dbReference>
<evidence type="ECO:0000256" key="4">
    <source>
        <dbReference type="ARBA" id="ARBA00022729"/>
    </source>
</evidence>
<dbReference type="GO" id="GO:0004252">
    <property type="term" value="F:serine-type endopeptidase activity"/>
    <property type="evidence" value="ECO:0007669"/>
    <property type="project" value="InterPro"/>
</dbReference>
<comment type="caution">
    <text evidence="12">The sequence shown here is derived from an EMBL/GenBank/DDBJ whole genome shotgun (WGS) entry which is preliminary data.</text>
</comment>
<evidence type="ECO:0000313" key="13">
    <source>
        <dbReference type="Proteomes" id="UP000235965"/>
    </source>
</evidence>
<feature type="region of interest" description="Disordered" evidence="9">
    <location>
        <begin position="161"/>
        <end position="201"/>
    </location>
</feature>
<comment type="subcellular location">
    <subcellularLocation>
        <location evidence="1">Secreted</location>
    </subcellularLocation>
</comment>
<dbReference type="CDD" id="cd00190">
    <property type="entry name" value="Tryp_SPc"/>
    <property type="match status" value="1"/>
</dbReference>
<proteinExistence type="predicted"/>
<evidence type="ECO:0000256" key="5">
    <source>
        <dbReference type="ARBA" id="ARBA00022801"/>
    </source>
</evidence>
<dbReference type="PROSITE" id="PS50240">
    <property type="entry name" value="TRYPSIN_DOM"/>
    <property type="match status" value="1"/>
</dbReference>
<gene>
    <name evidence="12" type="ORF">B7P43_G08304</name>
</gene>
<dbReference type="PROSITE" id="PS00134">
    <property type="entry name" value="TRYPSIN_HIS"/>
    <property type="match status" value="1"/>
</dbReference>
<dbReference type="PRINTS" id="PR00722">
    <property type="entry name" value="CHYMOTRYPSIN"/>
</dbReference>
<reference evidence="12 13" key="1">
    <citation type="submission" date="2017-12" db="EMBL/GenBank/DDBJ databases">
        <title>Hemimetabolous genomes reveal molecular basis of termite eusociality.</title>
        <authorList>
            <person name="Harrison M.C."/>
            <person name="Jongepier E."/>
            <person name="Robertson H.M."/>
            <person name="Arning N."/>
            <person name="Bitard-Feildel T."/>
            <person name="Chao H."/>
            <person name="Childers C.P."/>
            <person name="Dinh H."/>
            <person name="Doddapaneni H."/>
            <person name="Dugan S."/>
            <person name="Gowin J."/>
            <person name="Greiner C."/>
            <person name="Han Y."/>
            <person name="Hu H."/>
            <person name="Hughes D.S.T."/>
            <person name="Huylmans A.-K."/>
            <person name="Kemena C."/>
            <person name="Kremer L.P.M."/>
            <person name="Lee S.L."/>
            <person name="Lopez-Ezquerra A."/>
            <person name="Mallet L."/>
            <person name="Monroy-Kuhn J.M."/>
            <person name="Moser A."/>
            <person name="Murali S.C."/>
            <person name="Muzny D.M."/>
            <person name="Otani S."/>
            <person name="Piulachs M.-D."/>
            <person name="Poelchau M."/>
            <person name="Qu J."/>
            <person name="Schaub F."/>
            <person name="Wada-Katsumata A."/>
            <person name="Worley K.C."/>
            <person name="Xie Q."/>
            <person name="Ylla G."/>
            <person name="Poulsen M."/>
            <person name="Gibbs R.A."/>
            <person name="Schal C."/>
            <person name="Richards S."/>
            <person name="Belles X."/>
            <person name="Korb J."/>
            <person name="Bornberg-Bauer E."/>
        </authorList>
    </citation>
    <scope>NUCLEOTIDE SEQUENCE [LARGE SCALE GENOMIC DNA]</scope>
    <source>
        <tissue evidence="12">Whole body</tissue>
    </source>
</reference>
<dbReference type="Proteomes" id="UP000235965">
    <property type="component" value="Unassembled WGS sequence"/>
</dbReference>
<dbReference type="AlphaFoldDB" id="A0A2J7QH21"/>
<keyword evidence="4 10" id="KW-0732">Signal</keyword>
<dbReference type="GO" id="GO:0005576">
    <property type="term" value="C:extracellular region"/>
    <property type="evidence" value="ECO:0007669"/>
    <property type="project" value="UniProtKB-SubCell"/>
</dbReference>
<dbReference type="InterPro" id="IPR051333">
    <property type="entry name" value="CLIP_Serine_Protease"/>
</dbReference>
<keyword evidence="8" id="KW-1015">Disulfide bond</keyword>
<dbReference type="SUPFAM" id="SSF50494">
    <property type="entry name" value="Trypsin-like serine proteases"/>
    <property type="match status" value="1"/>
</dbReference>
<dbReference type="Pfam" id="PF16030">
    <property type="entry name" value="GD_N"/>
    <property type="match status" value="1"/>
</dbReference>
<evidence type="ECO:0000256" key="2">
    <source>
        <dbReference type="ARBA" id="ARBA00022525"/>
    </source>
</evidence>
<dbReference type="Gene3D" id="2.40.10.10">
    <property type="entry name" value="Trypsin-like serine proteases"/>
    <property type="match status" value="1"/>
</dbReference>
<dbReference type="InterPro" id="IPR001254">
    <property type="entry name" value="Trypsin_dom"/>
</dbReference>
<accession>A0A2J7QH21</accession>
<dbReference type="PANTHER" id="PTHR24260:SF143">
    <property type="entry name" value="SERINE PROTEASE GD-LIKE PROTEIN"/>
    <property type="match status" value="1"/>
</dbReference>
<dbReference type="InterPro" id="IPR043504">
    <property type="entry name" value="Peptidase_S1_PA_chymotrypsin"/>
</dbReference>
<evidence type="ECO:0000313" key="12">
    <source>
        <dbReference type="EMBL" id="PNF27885.1"/>
    </source>
</evidence>
<sequence length="472" mass="52543">MFLQMGCRLHVSLVLVMFWVLPSHLYAAEDSSENYGGIERARQKTNLHHPPSPCPSVFSYEGREAEKDKWFGVILVTTEELLTGLRLDLMLDRPASLLGNWIGEVKSKDNTRFTILNLNQTVIPGPPLSIRIFVKFPEGENIPRLRSIHVNGRQICPADHVMSSGSMPVTPGPITTTRKNPPVTVRRQDSDVRSSPETGGVTECGRVAVQPAPLITHGQNTARGQFPWHAALYQSKDIHLKYICGGSLIGPRTILTAAHCVTKSTVSRPVEADTLLVYLGKYHLKQWSEGGVQDKQVAEILVHPEYNSSNYQSDLALLILSSPVQFTKYVRPVCLWDKTEVDLENVINKEGIVTGWGYDENGQITEELKMAKMPVVSQQVCLWSNRDFYPHFTSDMTYCAGFRNGSSVCNGDSGGGMVFPRNWSDGSVTWMLRGVVSLSKPKGLNQPVCDPTNFVVFTDAAKYLDWIQSHVK</sequence>
<keyword evidence="6" id="KW-0720">Serine protease</keyword>
<keyword evidence="13" id="KW-1185">Reference proteome</keyword>
<keyword evidence="7" id="KW-0865">Zymogen</keyword>
<evidence type="ECO:0000256" key="10">
    <source>
        <dbReference type="SAM" id="SignalP"/>
    </source>
</evidence>
<evidence type="ECO:0000259" key="11">
    <source>
        <dbReference type="PROSITE" id="PS50240"/>
    </source>
</evidence>
<dbReference type="InterPro" id="IPR001314">
    <property type="entry name" value="Peptidase_S1A"/>
</dbReference>